<organism evidence="2 3">
    <name type="scientific">Labrys wisconsinensis</name>
    <dbReference type="NCBI Taxonomy" id="425677"/>
    <lineage>
        <taxon>Bacteria</taxon>
        <taxon>Pseudomonadati</taxon>
        <taxon>Pseudomonadota</taxon>
        <taxon>Alphaproteobacteria</taxon>
        <taxon>Hyphomicrobiales</taxon>
        <taxon>Xanthobacteraceae</taxon>
        <taxon>Labrys</taxon>
    </lineage>
</organism>
<dbReference type="Proteomes" id="UP001242480">
    <property type="component" value="Unassembled WGS sequence"/>
</dbReference>
<keyword evidence="3" id="KW-1185">Reference proteome</keyword>
<keyword evidence="1" id="KW-1133">Transmembrane helix</keyword>
<name>A0ABU0JIP0_9HYPH</name>
<reference evidence="2 3" key="1">
    <citation type="submission" date="2023-07" db="EMBL/GenBank/DDBJ databases">
        <title>Genomic Encyclopedia of Type Strains, Phase IV (KMG-IV): sequencing the most valuable type-strain genomes for metagenomic binning, comparative biology and taxonomic classification.</title>
        <authorList>
            <person name="Goeker M."/>
        </authorList>
    </citation>
    <scope>NUCLEOTIDE SEQUENCE [LARGE SCALE GENOMIC DNA]</scope>
    <source>
        <strain evidence="2 3">DSM 19619</strain>
    </source>
</reference>
<gene>
    <name evidence="2" type="ORF">QO011_006526</name>
</gene>
<keyword evidence="1" id="KW-0812">Transmembrane</keyword>
<dbReference type="EMBL" id="JAUSVX010000016">
    <property type="protein sequence ID" value="MDQ0473490.1"/>
    <property type="molecule type" value="Genomic_DNA"/>
</dbReference>
<feature type="transmembrane region" description="Helical" evidence="1">
    <location>
        <begin position="6"/>
        <end position="24"/>
    </location>
</feature>
<evidence type="ECO:0000256" key="1">
    <source>
        <dbReference type="SAM" id="Phobius"/>
    </source>
</evidence>
<protein>
    <submittedName>
        <fullName evidence="2">Uncharacterized protein</fullName>
    </submittedName>
</protein>
<sequence>MNAFQALEYLAWALSAVFGLWMLYDLVKTNTAYSEDVLMSSREGEIEDQLVIDPTHRGAQ</sequence>
<evidence type="ECO:0000313" key="2">
    <source>
        <dbReference type="EMBL" id="MDQ0473490.1"/>
    </source>
</evidence>
<accession>A0ABU0JIP0</accession>
<dbReference type="RefSeq" id="WP_307281830.1">
    <property type="nucleotide sequence ID" value="NZ_JAUSVX010000016.1"/>
</dbReference>
<comment type="caution">
    <text evidence="2">The sequence shown here is derived from an EMBL/GenBank/DDBJ whole genome shotgun (WGS) entry which is preliminary data.</text>
</comment>
<keyword evidence="1" id="KW-0472">Membrane</keyword>
<evidence type="ECO:0000313" key="3">
    <source>
        <dbReference type="Proteomes" id="UP001242480"/>
    </source>
</evidence>
<proteinExistence type="predicted"/>